<name>A0AAN0MH25_9ACTN</name>
<keyword evidence="4 8" id="KW-0560">Oxidoreductase</keyword>
<evidence type="ECO:0000256" key="11">
    <source>
        <dbReference type="PIRSR" id="PIRSR000183-3"/>
    </source>
</evidence>
<evidence type="ECO:0000256" key="6">
    <source>
        <dbReference type="ARBA" id="ARBA00065528"/>
    </source>
</evidence>
<protein>
    <recommendedName>
        <fullName evidence="7 8">Alanine dehydrogenase</fullName>
        <ecNumber evidence="3 8">1.4.1.1</ecNumber>
    </recommendedName>
</protein>
<feature type="binding site" evidence="11">
    <location>
        <begin position="178"/>
        <end position="179"/>
    </location>
    <ligand>
        <name>NAD(+)</name>
        <dbReference type="ChEBI" id="CHEBI:57540"/>
    </ligand>
</feature>
<evidence type="ECO:0000256" key="5">
    <source>
        <dbReference type="ARBA" id="ARBA00023027"/>
    </source>
</evidence>
<dbReference type="GO" id="GO:0000166">
    <property type="term" value="F:nucleotide binding"/>
    <property type="evidence" value="ECO:0007669"/>
    <property type="project" value="UniProtKB-KW"/>
</dbReference>
<feature type="active site" description="Proton donor/acceptor" evidence="9">
    <location>
        <position position="96"/>
    </location>
</feature>
<dbReference type="SMART" id="SM01002">
    <property type="entry name" value="AlaDh_PNT_C"/>
    <property type="match status" value="1"/>
</dbReference>
<comment type="subunit">
    <text evidence="6">Homohexamer. Trimer of dimers.</text>
</comment>
<feature type="binding site" evidence="11">
    <location>
        <position position="203"/>
    </location>
    <ligand>
        <name>NAD(+)</name>
        <dbReference type="ChEBI" id="CHEBI:57540"/>
    </ligand>
</feature>
<dbReference type="InterPro" id="IPR007886">
    <property type="entry name" value="AlaDH/PNT_N"/>
</dbReference>
<evidence type="ECO:0000256" key="10">
    <source>
        <dbReference type="PIRSR" id="PIRSR000183-2"/>
    </source>
</evidence>
<accession>A0AAN0MH25</accession>
<keyword evidence="11" id="KW-0547">Nucleotide-binding</keyword>
<dbReference type="PIRSF" id="PIRSF000183">
    <property type="entry name" value="Alanine_dh"/>
    <property type="match status" value="1"/>
</dbReference>
<dbReference type="FunFam" id="3.40.50.720:FF:000049">
    <property type="entry name" value="Alanine dehydrogenase"/>
    <property type="match status" value="1"/>
</dbReference>
<proteinExistence type="inferred from homology"/>
<evidence type="ECO:0000256" key="1">
    <source>
        <dbReference type="ARBA" id="ARBA00005206"/>
    </source>
</evidence>
<evidence type="ECO:0000256" key="7">
    <source>
        <dbReference type="ARBA" id="ARBA00072341"/>
    </source>
</evidence>
<sequence length="372" mass="38615">MRIGVPKEIKSQESRVAVTPAGVHQLVQHGHEVLVEAGAGIGSAISDEAYQHAGATLVGSAAETWGAADLLLKVKEPIASEYQYLRPDMVLFTYLHLAADQPQTEALLSSGATAIAYETVQTDRGALPLLSPMSEVAGRLSALVGSQCLLKHNGGDGMLISGVPGVKPSKVVVIGGGTAGYNAAQIAHGMRAQVTVLDVNAERLVQLDSEFRGGVSTIASTSYSIRDAIADADLVIGSVLIPGARAPKLVTNDMVASAKPGSVFVDIAVDQGGCFADTHATTHADPIYTVHNSVFYAVANMPGAVPVTSTYALTNATLPYVTKLADLGWREALCRDRTLARGLSTVAGELTSEPVAAAWGHAFTSIEHVLAA</sequence>
<dbReference type="Proteomes" id="UP001431656">
    <property type="component" value="Chromosome"/>
</dbReference>
<dbReference type="InterPro" id="IPR008141">
    <property type="entry name" value="Ala_DH"/>
</dbReference>
<evidence type="ECO:0000256" key="8">
    <source>
        <dbReference type="PIRNR" id="PIRNR000183"/>
    </source>
</evidence>
<feature type="binding site" evidence="11">
    <location>
        <position position="220"/>
    </location>
    <ligand>
        <name>NAD(+)</name>
        <dbReference type="ChEBI" id="CHEBI:57540"/>
    </ligand>
</feature>
<dbReference type="RefSeq" id="WP_286263610.1">
    <property type="nucleotide sequence ID" value="NZ_AP028056.1"/>
</dbReference>
<dbReference type="InterPro" id="IPR007698">
    <property type="entry name" value="AlaDH/PNT_NAD(H)-bd"/>
</dbReference>
<dbReference type="Gene3D" id="3.40.50.720">
    <property type="entry name" value="NAD(P)-binding Rossmann-like Domain"/>
    <property type="match status" value="2"/>
</dbReference>
<dbReference type="GO" id="GO:0005886">
    <property type="term" value="C:plasma membrane"/>
    <property type="evidence" value="ECO:0007669"/>
    <property type="project" value="TreeGrafter"/>
</dbReference>
<evidence type="ECO:0000313" key="15">
    <source>
        <dbReference type="Proteomes" id="UP001431656"/>
    </source>
</evidence>
<comment type="similarity">
    <text evidence="2 8">Belongs to the AlaDH/PNT family.</text>
</comment>
<dbReference type="SUPFAM" id="SSF52283">
    <property type="entry name" value="Formate/glycerate dehydrogenase catalytic domain-like"/>
    <property type="match status" value="1"/>
</dbReference>
<dbReference type="EC" id="1.4.1.1" evidence="3 8"/>
<feature type="binding site" evidence="10">
    <location>
        <position position="15"/>
    </location>
    <ligand>
        <name>substrate</name>
    </ligand>
</feature>
<dbReference type="Pfam" id="PF05222">
    <property type="entry name" value="AlaDh_PNT_N"/>
    <property type="match status" value="1"/>
</dbReference>
<feature type="binding site" evidence="11">
    <location>
        <begin position="267"/>
        <end position="270"/>
    </location>
    <ligand>
        <name>NAD(+)</name>
        <dbReference type="ChEBI" id="CHEBI:57540"/>
    </ligand>
</feature>
<evidence type="ECO:0000259" key="12">
    <source>
        <dbReference type="SMART" id="SM01002"/>
    </source>
</evidence>
<feature type="binding site" evidence="11">
    <location>
        <begin position="239"/>
        <end position="240"/>
    </location>
    <ligand>
        <name>NAD(+)</name>
        <dbReference type="ChEBI" id="CHEBI:57540"/>
    </ligand>
</feature>
<evidence type="ECO:0000313" key="14">
    <source>
        <dbReference type="EMBL" id="BEH02199.1"/>
    </source>
</evidence>
<comment type="function">
    <text evidence="8">Catalyzes the reversible reductive amination of pyruvate to L-alanine.</text>
</comment>
<dbReference type="PANTHER" id="PTHR42795">
    <property type="entry name" value="ALANINE DEHYDROGENASE"/>
    <property type="match status" value="1"/>
</dbReference>
<feature type="binding site" evidence="10">
    <location>
        <position position="75"/>
    </location>
    <ligand>
        <name>substrate</name>
    </ligand>
</feature>
<evidence type="ECO:0000256" key="2">
    <source>
        <dbReference type="ARBA" id="ARBA00005689"/>
    </source>
</evidence>
<evidence type="ECO:0000259" key="13">
    <source>
        <dbReference type="SMART" id="SM01003"/>
    </source>
</evidence>
<dbReference type="AlphaFoldDB" id="A0AAN0MH25"/>
<gene>
    <name evidence="14" type="primary">ald</name>
    <name evidence="14" type="ORF">brsh051_14800</name>
</gene>
<dbReference type="InterPro" id="IPR036291">
    <property type="entry name" value="NAD(P)-bd_dom_sf"/>
</dbReference>
<comment type="pathway">
    <text evidence="1 8">Amino-acid degradation; L-alanine degradation via dehydrogenase pathway; NH(3) and pyruvate from L-alanine: step 1/1.</text>
</comment>
<evidence type="ECO:0000256" key="3">
    <source>
        <dbReference type="ARBA" id="ARBA00012897"/>
    </source>
</evidence>
<organism evidence="14 15">
    <name type="scientific">Brooklawnia propionicigenes</name>
    <dbReference type="NCBI Taxonomy" id="3041175"/>
    <lineage>
        <taxon>Bacteria</taxon>
        <taxon>Bacillati</taxon>
        <taxon>Actinomycetota</taxon>
        <taxon>Actinomycetes</taxon>
        <taxon>Propionibacteriales</taxon>
        <taxon>Propionibacteriaceae</taxon>
        <taxon>Brooklawnia</taxon>
    </lineage>
</organism>
<dbReference type="PANTHER" id="PTHR42795:SF1">
    <property type="entry name" value="ALANINE DEHYDROGENASE"/>
    <property type="match status" value="1"/>
</dbReference>
<comment type="catalytic activity">
    <reaction evidence="8">
        <text>L-alanine + NAD(+) + H2O = pyruvate + NH4(+) + NADH + H(+)</text>
        <dbReference type="Rhea" id="RHEA:18405"/>
        <dbReference type="ChEBI" id="CHEBI:15361"/>
        <dbReference type="ChEBI" id="CHEBI:15377"/>
        <dbReference type="ChEBI" id="CHEBI:15378"/>
        <dbReference type="ChEBI" id="CHEBI:28938"/>
        <dbReference type="ChEBI" id="CHEBI:57540"/>
        <dbReference type="ChEBI" id="CHEBI:57945"/>
        <dbReference type="ChEBI" id="CHEBI:57972"/>
        <dbReference type="EC" id="1.4.1.1"/>
    </reaction>
</comment>
<dbReference type="GO" id="GO:0000286">
    <property type="term" value="F:alanine dehydrogenase activity"/>
    <property type="evidence" value="ECO:0007669"/>
    <property type="project" value="UniProtKB-UniRule"/>
</dbReference>
<dbReference type="KEGG" id="broo:brsh051_14800"/>
<feature type="active site" description="Proton donor/acceptor" evidence="9">
    <location>
        <position position="270"/>
    </location>
</feature>
<dbReference type="NCBIfam" id="TIGR00518">
    <property type="entry name" value="alaDH"/>
    <property type="match status" value="1"/>
</dbReference>
<evidence type="ECO:0000256" key="4">
    <source>
        <dbReference type="ARBA" id="ARBA00023002"/>
    </source>
</evidence>
<dbReference type="GO" id="GO:0042853">
    <property type="term" value="P:L-alanine catabolic process"/>
    <property type="evidence" value="ECO:0007669"/>
    <property type="project" value="InterPro"/>
</dbReference>
<keyword evidence="15" id="KW-1185">Reference proteome</keyword>
<dbReference type="EMBL" id="AP028056">
    <property type="protein sequence ID" value="BEH02199.1"/>
    <property type="molecule type" value="Genomic_DNA"/>
</dbReference>
<dbReference type="SMART" id="SM01003">
    <property type="entry name" value="AlaDh_PNT_N"/>
    <property type="match status" value="1"/>
</dbReference>
<keyword evidence="5 8" id="KW-0520">NAD</keyword>
<feature type="binding site" evidence="11">
    <location>
        <begin position="298"/>
        <end position="301"/>
    </location>
    <ligand>
        <name>NAD(+)</name>
        <dbReference type="ChEBI" id="CHEBI:57540"/>
    </ligand>
</feature>
<dbReference type="CDD" id="cd05305">
    <property type="entry name" value="L-AlaDH"/>
    <property type="match status" value="1"/>
</dbReference>
<evidence type="ECO:0000256" key="9">
    <source>
        <dbReference type="PIRSR" id="PIRSR000183-1"/>
    </source>
</evidence>
<feature type="domain" description="Alanine dehydrogenase/pyridine nucleotide transhydrogenase N-terminal" evidence="13">
    <location>
        <begin position="4"/>
        <end position="137"/>
    </location>
</feature>
<dbReference type="SUPFAM" id="SSF51735">
    <property type="entry name" value="NAD(P)-binding Rossmann-fold domains"/>
    <property type="match status" value="1"/>
</dbReference>
<reference evidence="14" key="1">
    <citation type="journal article" date="2024" name="Int. J. Syst. Evol. Microbiol.">
        <title>Brooklawnia propionicigenes sp. nov., a facultatively anaerobic, propionate-producing bacterium isolated from a methanogenic reactor treating waste from cattle farms.</title>
        <authorList>
            <person name="Akita Y."/>
            <person name="Ueki A."/>
            <person name="Tonouchi A."/>
            <person name="Sugawara Y."/>
            <person name="Honma S."/>
            <person name="Kaku N."/>
            <person name="Ueki K."/>
        </authorList>
    </citation>
    <scope>NUCLEOTIDE SEQUENCE</scope>
    <source>
        <strain evidence="14">SH051</strain>
    </source>
</reference>
<dbReference type="Pfam" id="PF01262">
    <property type="entry name" value="AlaDh_PNT_C"/>
    <property type="match status" value="1"/>
</dbReference>
<feature type="binding site" evidence="11">
    <location>
        <position position="198"/>
    </location>
    <ligand>
        <name>NAD(+)</name>
        <dbReference type="ChEBI" id="CHEBI:57540"/>
    </ligand>
</feature>
<feature type="binding site" evidence="11">
    <location>
        <position position="134"/>
    </location>
    <ligand>
        <name>NAD(+)</name>
        <dbReference type="ChEBI" id="CHEBI:57540"/>
    </ligand>
</feature>
<feature type="domain" description="Alanine dehydrogenase/pyridine nucleotide transhydrogenase NAD(H)-binding" evidence="12">
    <location>
        <begin position="149"/>
        <end position="297"/>
    </location>
</feature>